<name>A0A074ZKP4_OPIVI</name>
<sequence length="217" mass="25230">MIRSFERSAWDIVQHFTNRRRCINSDFSVTDEDDTCISETRVAFTNLKHPWRQREMSLNLKGPMCQAAVRAVLLCGRETRPLRAADLRQPLSQRHKYVEKKAFSRSTFSEPNCHATRRLHEGWDTVRLPKPRQGKSRSKSRIRTTDLPAVCYRIFDLAHLVSRLMGPDQMLGINYRHLSSVVVSPCQLPAMVITSRRHLQGWITIRVGAKILVYRNF</sequence>
<dbReference type="EMBL" id="KL596829">
    <property type="protein sequence ID" value="KER23930.1"/>
    <property type="molecule type" value="Genomic_DNA"/>
</dbReference>
<proteinExistence type="predicted"/>
<dbReference type="Proteomes" id="UP000054324">
    <property type="component" value="Unassembled WGS sequence"/>
</dbReference>
<dbReference type="KEGG" id="ovi:T265_08292"/>
<dbReference type="CTD" id="20322471"/>
<gene>
    <name evidence="1" type="ORF">T265_08292</name>
</gene>
<dbReference type="GeneID" id="20322471"/>
<dbReference type="OrthoDB" id="425014at2759"/>
<protein>
    <submittedName>
        <fullName evidence="1">Uncharacterized protein</fullName>
    </submittedName>
</protein>
<dbReference type="AlphaFoldDB" id="A0A074ZKP4"/>
<evidence type="ECO:0000313" key="1">
    <source>
        <dbReference type="EMBL" id="KER23930.1"/>
    </source>
</evidence>
<keyword evidence="2" id="KW-1185">Reference proteome</keyword>
<accession>A0A074ZKP4</accession>
<reference evidence="1 2" key="1">
    <citation type="submission" date="2013-11" db="EMBL/GenBank/DDBJ databases">
        <title>Opisthorchis viverrini - life in the bile duct.</title>
        <authorList>
            <person name="Young N.D."/>
            <person name="Nagarajan N."/>
            <person name="Lin S.J."/>
            <person name="Korhonen P.K."/>
            <person name="Jex A.R."/>
            <person name="Hall R.S."/>
            <person name="Safavi-Hemami H."/>
            <person name="Kaewkong W."/>
            <person name="Bertrand D."/>
            <person name="Gao S."/>
            <person name="Seet Q."/>
            <person name="Wongkham S."/>
            <person name="Teh B.T."/>
            <person name="Wongkham C."/>
            <person name="Intapan P.M."/>
            <person name="Maleewong W."/>
            <person name="Yang X."/>
            <person name="Hu M."/>
            <person name="Wang Z."/>
            <person name="Hofmann A."/>
            <person name="Sternberg P.W."/>
            <person name="Tan P."/>
            <person name="Wang J."/>
            <person name="Gasser R.B."/>
        </authorList>
    </citation>
    <scope>NUCLEOTIDE SEQUENCE [LARGE SCALE GENOMIC DNA]</scope>
</reference>
<dbReference type="RefSeq" id="XP_009172312.1">
    <property type="nucleotide sequence ID" value="XM_009174048.1"/>
</dbReference>
<organism evidence="1 2">
    <name type="scientific">Opisthorchis viverrini</name>
    <name type="common">Southeast Asian liver fluke</name>
    <dbReference type="NCBI Taxonomy" id="6198"/>
    <lineage>
        <taxon>Eukaryota</taxon>
        <taxon>Metazoa</taxon>
        <taxon>Spiralia</taxon>
        <taxon>Lophotrochozoa</taxon>
        <taxon>Platyhelminthes</taxon>
        <taxon>Trematoda</taxon>
        <taxon>Digenea</taxon>
        <taxon>Opisthorchiida</taxon>
        <taxon>Opisthorchiata</taxon>
        <taxon>Opisthorchiidae</taxon>
        <taxon>Opisthorchis</taxon>
    </lineage>
</organism>
<evidence type="ECO:0000313" key="2">
    <source>
        <dbReference type="Proteomes" id="UP000054324"/>
    </source>
</evidence>